<gene>
    <name evidence="2" type="ORF">INT45_007703</name>
</gene>
<name>A0A8H7RGK9_9FUNG</name>
<comment type="caution">
    <text evidence="2">The sequence shown here is derived from an EMBL/GenBank/DDBJ whole genome shotgun (WGS) entry which is preliminary data.</text>
</comment>
<evidence type="ECO:0000313" key="3">
    <source>
        <dbReference type="Proteomes" id="UP000646827"/>
    </source>
</evidence>
<accession>A0A8H7RGK9</accession>
<protein>
    <submittedName>
        <fullName evidence="2">Uncharacterized protein</fullName>
    </submittedName>
</protein>
<reference evidence="2 3" key="1">
    <citation type="submission" date="2020-12" db="EMBL/GenBank/DDBJ databases">
        <title>Metabolic potential, ecology and presence of endohyphal bacteria is reflected in genomic diversity of Mucoromycotina.</title>
        <authorList>
            <person name="Muszewska A."/>
            <person name="Okrasinska A."/>
            <person name="Steczkiewicz K."/>
            <person name="Drgas O."/>
            <person name="Orlowska M."/>
            <person name="Perlinska-Lenart U."/>
            <person name="Aleksandrzak-Piekarczyk T."/>
            <person name="Szatraj K."/>
            <person name="Zielenkiewicz U."/>
            <person name="Pilsyk S."/>
            <person name="Malc E."/>
            <person name="Mieczkowski P."/>
            <person name="Kruszewska J.S."/>
            <person name="Biernat P."/>
            <person name="Pawlowska J."/>
        </authorList>
    </citation>
    <scope>NUCLEOTIDE SEQUENCE [LARGE SCALE GENOMIC DNA]</scope>
    <source>
        <strain evidence="2 3">CBS 142.35</strain>
    </source>
</reference>
<keyword evidence="1" id="KW-0175">Coiled coil</keyword>
<feature type="coiled-coil region" evidence="1">
    <location>
        <begin position="211"/>
        <end position="238"/>
    </location>
</feature>
<organism evidence="2 3">
    <name type="scientific">Circinella minor</name>
    <dbReference type="NCBI Taxonomy" id="1195481"/>
    <lineage>
        <taxon>Eukaryota</taxon>
        <taxon>Fungi</taxon>
        <taxon>Fungi incertae sedis</taxon>
        <taxon>Mucoromycota</taxon>
        <taxon>Mucoromycotina</taxon>
        <taxon>Mucoromycetes</taxon>
        <taxon>Mucorales</taxon>
        <taxon>Lichtheimiaceae</taxon>
        <taxon>Circinella</taxon>
    </lineage>
</organism>
<dbReference type="EMBL" id="JAEPRB010000859">
    <property type="protein sequence ID" value="KAG2211049.1"/>
    <property type="molecule type" value="Genomic_DNA"/>
</dbReference>
<sequence length="358" mass="40542">MNKEKKDLLFRLTNGHKPGSDLMSRLVLLKSEIINLVVSTVIGNSAVGKYRAVPTDWPNRMKSDVVYEPISCRDRELPPILLEIQHTVDMAFYLRVNEYCLQMIKQKHVPPIVVAIGINNTVSAVLDMAVKGDEKIPFAIALPCPGWARSFSLINAGTINPHLDTQPLAPLVAIAHFFIEQKTSLISMTRRDDPTIQKLFFYAKEIFGTDIQKYENVVETFNQSCTQMKQQLSKAQQTLVEDVMDINQRKRTAQVLDDGLLFINEISKKHRLNTHQTVASSSSSSKSKQAATTNTDVLPVIERKNLNWTFVNSWRSHFGDEMDWQKLYNVGKDIGLFETYSSAKAVKSSYFRAKSQSN</sequence>
<keyword evidence="3" id="KW-1185">Reference proteome</keyword>
<feature type="non-terminal residue" evidence="2">
    <location>
        <position position="1"/>
    </location>
</feature>
<evidence type="ECO:0000313" key="2">
    <source>
        <dbReference type="EMBL" id="KAG2211049.1"/>
    </source>
</evidence>
<evidence type="ECO:0000256" key="1">
    <source>
        <dbReference type="SAM" id="Coils"/>
    </source>
</evidence>
<dbReference type="AlphaFoldDB" id="A0A8H7RGK9"/>
<dbReference type="Proteomes" id="UP000646827">
    <property type="component" value="Unassembled WGS sequence"/>
</dbReference>
<proteinExistence type="predicted"/>
<dbReference type="OrthoDB" id="2288763at2759"/>